<dbReference type="SUPFAM" id="SSF51182">
    <property type="entry name" value="RmlC-like cupins"/>
    <property type="match status" value="1"/>
</dbReference>
<feature type="domain" description="Cupin type-1" evidence="3">
    <location>
        <begin position="290"/>
        <end position="439"/>
    </location>
</feature>
<sequence length="482" mass="52946">MGARWEALLLVLLVASWAVAVVSGYDEQREGEEAGGEEFGHHHRGGGEQKAGLFILEKSKQVVKTEAGGGRGVKGFRGRGSPSPMHIGFVSMEPNSLLIPQYMDASLILFVRRGEAKVGWIYKDRLVERQLKMGDIYRISAGSTYYIVNTGKAQRLQMICSIDTSESLGSDVFQSFFIGGGSNPTPVLAGFDTHTLTNAFNVTSDVLNSIMKQGRGPIVYMKGDAAEQARRLPSTLLPSKKNPTHEEDGDKEVKTWSWRKLLDLFVWKEAEEDHHRSSSINSNVDSPNPYNLFDRNPDFKNDYGWSLALDEGEYPPLRHSGVGVYLVNLTAGAMMAPHVNPSAAEFGVVLSGEGRVQVVFPNGSSAMDAEVKAGDAFWVPRYFPFCQVASRGGPMEFFGFTTSARRNRPQFLVGASSVLRTMMGPELAAAFGTSEERLRKVVELQKESAILPAWPRPAKGEEEQEKKEKGEGESLLFGRATA</sequence>
<feature type="signal peptide" evidence="2">
    <location>
        <begin position="1"/>
        <end position="24"/>
    </location>
</feature>
<dbReference type="InterPro" id="IPR006045">
    <property type="entry name" value="Cupin_1"/>
</dbReference>
<proteinExistence type="predicted"/>
<dbReference type="PANTHER" id="PTHR31189">
    <property type="entry name" value="OS03G0336100 PROTEIN-RELATED"/>
    <property type="match status" value="1"/>
</dbReference>
<feature type="region of interest" description="Disordered" evidence="1">
    <location>
        <begin position="453"/>
        <end position="482"/>
    </location>
</feature>
<gene>
    <name evidence="4" type="primary">AMP2-2</name>
    <name evidence="4" type="ORF">g.47253</name>
</gene>
<dbReference type="EMBL" id="GDJX01000677">
    <property type="protein sequence ID" value="JAT67259.1"/>
    <property type="molecule type" value="Transcribed_RNA"/>
</dbReference>
<feature type="compositionally biased region" description="Basic and acidic residues" evidence="1">
    <location>
        <begin position="458"/>
        <end position="472"/>
    </location>
</feature>
<accession>A0A1D1ZK97</accession>
<dbReference type="AlphaFoldDB" id="A0A1D1ZK97"/>
<protein>
    <submittedName>
        <fullName evidence="4">Vicilin-like antimicrobial peptides 2-2</fullName>
    </submittedName>
</protein>
<dbReference type="PANTHER" id="PTHR31189:SF2">
    <property type="entry name" value="RMLC-LIKE CUPINS SUPERFAMILY PROTEIN"/>
    <property type="match status" value="1"/>
</dbReference>
<dbReference type="Pfam" id="PF00190">
    <property type="entry name" value="Cupin_1"/>
    <property type="match status" value="2"/>
</dbReference>
<dbReference type="SMART" id="SM00835">
    <property type="entry name" value="Cupin_1"/>
    <property type="match status" value="2"/>
</dbReference>
<dbReference type="CDD" id="cd02244">
    <property type="entry name" value="cupin_7S_vicilin-like_N"/>
    <property type="match status" value="1"/>
</dbReference>
<organism evidence="4">
    <name type="scientific">Anthurium amnicola</name>
    <dbReference type="NCBI Taxonomy" id="1678845"/>
    <lineage>
        <taxon>Eukaryota</taxon>
        <taxon>Viridiplantae</taxon>
        <taxon>Streptophyta</taxon>
        <taxon>Embryophyta</taxon>
        <taxon>Tracheophyta</taxon>
        <taxon>Spermatophyta</taxon>
        <taxon>Magnoliopsida</taxon>
        <taxon>Liliopsida</taxon>
        <taxon>Araceae</taxon>
        <taxon>Pothoideae</taxon>
        <taxon>Potheae</taxon>
        <taxon>Anthurium</taxon>
    </lineage>
</organism>
<dbReference type="InterPro" id="IPR014710">
    <property type="entry name" value="RmlC-like_jellyroll"/>
</dbReference>
<evidence type="ECO:0000259" key="3">
    <source>
        <dbReference type="SMART" id="SM00835"/>
    </source>
</evidence>
<evidence type="ECO:0000256" key="2">
    <source>
        <dbReference type="SAM" id="SignalP"/>
    </source>
</evidence>
<name>A0A1D1ZK97_9ARAE</name>
<dbReference type="Gene3D" id="2.60.120.10">
    <property type="entry name" value="Jelly Rolls"/>
    <property type="match status" value="2"/>
</dbReference>
<evidence type="ECO:0000256" key="1">
    <source>
        <dbReference type="SAM" id="MobiDB-lite"/>
    </source>
</evidence>
<dbReference type="InterPro" id="IPR050253">
    <property type="entry name" value="Seed_Storage-Functional"/>
</dbReference>
<dbReference type="InterPro" id="IPR011051">
    <property type="entry name" value="RmlC_Cupin_sf"/>
</dbReference>
<feature type="chain" id="PRO_5008901067" evidence="2">
    <location>
        <begin position="25"/>
        <end position="482"/>
    </location>
</feature>
<keyword evidence="2" id="KW-0732">Signal</keyword>
<feature type="domain" description="Cupin type-1" evidence="3">
    <location>
        <begin position="54"/>
        <end position="208"/>
    </location>
</feature>
<reference evidence="4" key="1">
    <citation type="submission" date="2015-07" db="EMBL/GenBank/DDBJ databases">
        <title>Transcriptome Assembly of Anthurium amnicola.</title>
        <authorList>
            <person name="Suzuki J."/>
        </authorList>
    </citation>
    <scope>NUCLEOTIDE SEQUENCE</scope>
</reference>
<evidence type="ECO:0000313" key="4">
    <source>
        <dbReference type="EMBL" id="JAT67259.1"/>
    </source>
</evidence>
<dbReference type="CDD" id="cd02245">
    <property type="entry name" value="cupin_7S_vicilin-like_C"/>
    <property type="match status" value="1"/>
</dbReference>